<feature type="non-terminal residue" evidence="1">
    <location>
        <position position="1"/>
    </location>
</feature>
<accession>A0A0F9F0E4</accession>
<proteinExistence type="predicted"/>
<comment type="caution">
    <text evidence="1">The sequence shown here is derived from an EMBL/GenBank/DDBJ whole genome shotgun (WGS) entry which is preliminary data.</text>
</comment>
<gene>
    <name evidence="1" type="ORF">LCGC14_2302500</name>
</gene>
<dbReference type="InterPro" id="IPR056076">
    <property type="entry name" value="DUF7659"/>
</dbReference>
<dbReference type="Pfam" id="PF24692">
    <property type="entry name" value="DUF7659"/>
    <property type="match status" value="1"/>
</dbReference>
<sequence>TGEQQMKTYAQQQTEIFKKYKGFFAFSTEQLERGMTEHGIKHKDTLVFLDAGLIVPRDNAKALMKDLQACHVAHVEWVKVTKHPQQIIIEQLYNHECQITGDDTDARERLADYGFTDEQFQEAWKVFWAECIENDSF</sequence>
<evidence type="ECO:0000313" key="1">
    <source>
        <dbReference type="EMBL" id="KKL50735.1"/>
    </source>
</evidence>
<name>A0A0F9F0E4_9ZZZZ</name>
<organism evidence="1">
    <name type="scientific">marine sediment metagenome</name>
    <dbReference type="NCBI Taxonomy" id="412755"/>
    <lineage>
        <taxon>unclassified sequences</taxon>
        <taxon>metagenomes</taxon>
        <taxon>ecological metagenomes</taxon>
    </lineage>
</organism>
<reference evidence="1" key="1">
    <citation type="journal article" date="2015" name="Nature">
        <title>Complex archaea that bridge the gap between prokaryotes and eukaryotes.</title>
        <authorList>
            <person name="Spang A."/>
            <person name="Saw J.H."/>
            <person name="Jorgensen S.L."/>
            <person name="Zaremba-Niedzwiedzka K."/>
            <person name="Martijn J."/>
            <person name="Lind A.E."/>
            <person name="van Eijk R."/>
            <person name="Schleper C."/>
            <person name="Guy L."/>
            <person name="Ettema T.J."/>
        </authorList>
    </citation>
    <scope>NUCLEOTIDE SEQUENCE</scope>
</reference>
<dbReference type="EMBL" id="LAZR01032490">
    <property type="protein sequence ID" value="KKL50735.1"/>
    <property type="molecule type" value="Genomic_DNA"/>
</dbReference>
<protein>
    <submittedName>
        <fullName evidence="1">Uncharacterized protein</fullName>
    </submittedName>
</protein>
<dbReference type="AlphaFoldDB" id="A0A0F9F0E4"/>